<proteinExistence type="predicted"/>
<dbReference type="SUPFAM" id="SSF50729">
    <property type="entry name" value="PH domain-like"/>
    <property type="match status" value="1"/>
</dbReference>
<dbReference type="InterPro" id="IPR011993">
    <property type="entry name" value="PH-like_dom_sf"/>
</dbReference>
<dbReference type="InterPro" id="IPR001849">
    <property type="entry name" value="PH_domain"/>
</dbReference>
<evidence type="ECO:0000313" key="3">
    <source>
        <dbReference type="EMBL" id="KAF1996823.1"/>
    </source>
</evidence>
<feature type="compositionally biased region" description="Low complexity" evidence="1">
    <location>
        <begin position="347"/>
        <end position="356"/>
    </location>
</feature>
<dbReference type="OrthoDB" id="5593352at2759"/>
<feature type="compositionally biased region" description="Low complexity" evidence="1">
    <location>
        <begin position="408"/>
        <end position="429"/>
    </location>
</feature>
<feature type="compositionally biased region" description="Basic and acidic residues" evidence="1">
    <location>
        <begin position="41"/>
        <end position="60"/>
    </location>
</feature>
<dbReference type="AlphaFoldDB" id="A0A6A5W4P7"/>
<dbReference type="EMBL" id="ML977620">
    <property type="protein sequence ID" value="KAF1996823.1"/>
    <property type="molecule type" value="Genomic_DNA"/>
</dbReference>
<gene>
    <name evidence="3" type="ORF">P154DRAFT_525257</name>
</gene>
<name>A0A6A5W4P7_9PLEO</name>
<feature type="compositionally biased region" description="Low complexity" evidence="1">
    <location>
        <begin position="483"/>
        <end position="494"/>
    </location>
</feature>
<dbReference type="InterPro" id="IPR039712">
    <property type="entry name" value="Meu6"/>
</dbReference>
<evidence type="ECO:0000259" key="2">
    <source>
        <dbReference type="PROSITE" id="PS50003"/>
    </source>
</evidence>
<reference evidence="3" key="1">
    <citation type="journal article" date="2020" name="Stud. Mycol.">
        <title>101 Dothideomycetes genomes: a test case for predicting lifestyles and emergence of pathogens.</title>
        <authorList>
            <person name="Haridas S."/>
            <person name="Albert R."/>
            <person name="Binder M."/>
            <person name="Bloem J."/>
            <person name="Labutti K."/>
            <person name="Salamov A."/>
            <person name="Andreopoulos B."/>
            <person name="Baker S."/>
            <person name="Barry K."/>
            <person name="Bills G."/>
            <person name="Bluhm B."/>
            <person name="Cannon C."/>
            <person name="Castanera R."/>
            <person name="Culley D."/>
            <person name="Daum C."/>
            <person name="Ezra D."/>
            <person name="Gonzalez J."/>
            <person name="Henrissat B."/>
            <person name="Kuo A."/>
            <person name="Liang C."/>
            <person name="Lipzen A."/>
            <person name="Lutzoni F."/>
            <person name="Magnuson J."/>
            <person name="Mondo S."/>
            <person name="Nolan M."/>
            <person name="Ohm R."/>
            <person name="Pangilinan J."/>
            <person name="Park H.-J."/>
            <person name="Ramirez L."/>
            <person name="Alfaro M."/>
            <person name="Sun H."/>
            <person name="Tritt A."/>
            <person name="Yoshinaga Y."/>
            <person name="Zwiers L.-H."/>
            <person name="Turgeon B."/>
            <person name="Goodwin S."/>
            <person name="Spatafora J."/>
            <person name="Crous P."/>
            <person name="Grigoriev I."/>
        </authorList>
    </citation>
    <scope>NUCLEOTIDE SEQUENCE</scope>
    <source>
        <strain evidence="3">CBS 123094</strain>
    </source>
</reference>
<feature type="compositionally biased region" description="Basic and acidic residues" evidence="1">
    <location>
        <begin position="430"/>
        <end position="448"/>
    </location>
</feature>
<dbReference type="Gene3D" id="2.30.29.30">
    <property type="entry name" value="Pleckstrin-homology domain (PH domain)/Phosphotyrosine-binding domain (PTB)"/>
    <property type="match status" value="1"/>
</dbReference>
<dbReference type="CDD" id="cd00821">
    <property type="entry name" value="PH"/>
    <property type="match status" value="1"/>
</dbReference>
<dbReference type="PANTHER" id="PTHR42073:SF1">
    <property type="entry name" value="MEIOTIC EXPRESSION UP-REGULATED PROTEIN 6"/>
    <property type="match status" value="1"/>
</dbReference>
<feature type="compositionally biased region" description="Basic and acidic residues" evidence="1">
    <location>
        <begin position="293"/>
        <end position="316"/>
    </location>
</feature>
<sequence>MSAAVEEQKPVVPVEASTVEPTPAPVVADKPVEAAEPTVEEPAKTEEPAAPAEEKKEVKPAEPILSGALGYKAPGLKNAFRFSKKHFWFTEEPVSTEGLAHYLRGEKPEVAHPTAAWSSKTGKGLVYFVKHAEQTDKPAGVLNLSEATEVTKDGFTSFFVKIAGHKHTFEAQTPKERDGWLASFEKAFAEAKELKEEIVNSEEYKEVKATLAKPIALVHHTAKESTPKKSSDVAPKLAEAESSTAAETPAAARTGSSSSSSDDEEKRKKKASKSKSRSVSRGKRASIFGNFLGKKEKVEDKKEEKKEETEAKKEETPGAEPAPVVAAPVIVEELPKPVAEEAKTEETPVVAEASAPAEEKKVEEPKPKPTKRASIFGGFIKGLKSPTKEKDESEVVPAPPAKETETTAVAPKVEETPAPAAETPVATTEAPKEEVKPTTPHKEKEHFSFGKFLGAAKEKAKSPVHEKAPEPKAEEPVKKEEPVAPVAPVEPVVEAPKEEKKEEENTPTTKKRGSIFEKYGEKGLGLLRNASKAGRSKKEDKATPATAKVEETPEPKEEKVEEPKPVEKKEETPIADAETKAIGDVVPEAVTVGEAPKSTTQVSATA</sequence>
<feature type="compositionally biased region" description="Low complexity" evidence="1">
    <location>
        <begin position="240"/>
        <end position="260"/>
    </location>
</feature>
<feature type="region of interest" description="Disordered" evidence="1">
    <location>
        <begin position="221"/>
        <end position="326"/>
    </location>
</feature>
<feature type="compositionally biased region" description="Basic and acidic residues" evidence="1">
    <location>
        <begin position="221"/>
        <end position="231"/>
    </location>
</feature>
<feature type="compositionally biased region" description="Basic and acidic residues" evidence="1">
    <location>
        <begin position="495"/>
        <end position="504"/>
    </location>
</feature>
<keyword evidence="4" id="KW-1185">Reference proteome</keyword>
<feature type="compositionally biased region" description="Polar residues" evidence="1">
    <location>
        <begin position="597"/>
        <end position="606"/>
    </location>
</feature>
<accession>A0A6A5W4P7</accession>
<dbReference type="Proteomes" id="UP000799779">
    <property type="component" value="Unassembled WGS sequence"/>
</dbReference>
<feature type="region of interest" description="Disordered" evidence="1">
    <location>
        <begin position="339"/>
        <end position="606"/>
    </location>
</feature>
<feature type="compositionally biased region" description="Basic and acidic residues" evidence="1">
    <location>
        <begin position="357"/>
        <end position="367"/>
    </location>
</feature>
<feature type="compositionally biased region" description="Basic residues" evidence="1">
    <location>
        <begin position="267"/>
        <end position="284"/>
    </location>
</feature>
<evidence type="ECO:0000256" key="1">
    <source>
        <dbReference type="SAM" id="MobiDB-lite"/>
    </source>
</evidence>
<dbReference type="Pfam" id="PF15406">
    <property type="entry name" value="PH_6"/>
    <property type="match status" value="1"/>
</dbReference>
<organism evidence="3 4">
    <name type="scientific">Amniculicola lignicola CBS 123094</name>
    <dbReference type="NCBI Taxonomy" id="1392246"/>
    <lineage>
        <taxon>Eukaryota</taxon>
        <taxon>Fungi</taxon>
        <taxon>Dikarya</taxon>
        <taxon>Ascomycota</taxon>
        <taxon>Pezizomycotina</taxon>
        <taxon>Dothideomycetes</taxon>
        <taxon>Pleosporomycetidae</taxon>
        <taxon>Pleosporales</taxon>
        <taxon>Amniculicolaceae</taxon>
        <taxon>Amniculicola</taxon>
    </lineage>
</organism>
<protein>
    <recommendedName>
        <fullName evidence="2">PH domain-containing protein</fullName>
    </recommendedName>
</protein>
<dbReference type="InterPro" id="IPR039483">
    <property type="entry name" value="Meu6_PH_dom"/>
</dbReference>
<feature type="region of interest" description="Disordered" evidence="1">
    <location>
        <begin position="1"/>
        <end position="61"/>
    </location>
</feature>
<dbReference type="PANTHER" id="PTHR42073">
    <property type="entry name" value="MEIOTIC EXPRESSION UP-REGULATED PROTEIN 6"/>
    <property type="match status" value="1"/>
</dbReference>
<dbReference type="SMART" id="SM00233">
    <property type="entry name" value="PH"/>
    <property type="match status" value="1"/>
</dbReference>
<feature type="compositionally biased region" description="Basic and acidic residues" evidence="1">
    <location>
        <begin position="536"/>
        <end position="581"/>
    </location>
</feature>
<feature type="domain" description="PH" evidence="2">
    <location>
        <begin position="62"/>
        <end position="189"/>
    </location>
</feature>
<dbReference type="PROSITE" id="PS50003">
    <property type="entry name" value="PH_DOMAIN"/>
    <property type="match status" value="1"/>
</dbReference>
<feature type="compositionally biased region" description="Basic and acidic residues" evidence="1">
    <location>
        <begin position="456"/>
        <end position="482"/>
    </location>
</feature>
<evidence type="ECO:0000313" key="4">
    <source>
        <dbReference type="Proteomes" id="UP000799779"/>
    </source>
</evidence>